<proteinExistence type="predicted"/>
<keyword evidence="1" id="KW-1133">Transmembrane helix</keyword>
<dbReference type="RefSeq" id="WP_119602034.1">
    <property type="nucleotide sequence ID" value="NZ_QXQA01000015.1"/>
</dbReference>
<sequence length="214" mass="24548">MNILIRKIFSFAELRYGILLLLSIAICAVTFSIDEYWNPEDQLWLSIMYYVSFAVATLWCGFNYVGHIRLNSVYQKQHDIGAYVEQLAISGEDKLELRNYLEDYAADLEQRGMTSEEAAKEAINQFKIKEFLTMSKHTAPFETHGHHYLLGYAFLMLAAAIVLTVAGHYIESLSLPMAIATTVLTVYGLCLGALFVCYKVFDRFLYQKLKNFFL</sequence>
<name>A0A3A1UPW0_9BACL</name>
<dbReference type="OrthoDB" id="1895162at2"/>
<gene>
    <name evidence="2" type="ORF">D3P08_20765</name>
</gene>
<accession>A0A3A1UPW0</accession>
<evidence type="ECO:0000313" key="3">
    <source>
        <dbReference type="Proteomes" id="UP000266482"/>
    </source>
</evidence>
<feature type="transmembrane region" description="Helical" evidence="1">
    <location>
        <begin position="43"/>
        <end position="66"/>
    </location>
</feature>
<evidence type="ECO:0000313" key="2">
    <source>
        <dbReference type="EMBL" id="RIX50285.1"/>
    </source>
</evidence>
<dbReference type="AlphaFoldDB" id="A0A3A1UPW0"/>
<dbReference type="EMBL" id="QXQA01000015">
    <property type="protein sequence ID" value="RIX50285.1"/>
    <property type="molecule type" value="Genomic_DNA"/>
</dbReference>
<keyword evidence="3" id="KW-1185">Reference proteome</keyword>
<dbReference type="Proteomes" id="UP000266482">
    <property type="component" value="Unassembled WGS sequence"/>
</dbReference>
<evidence type="ECO:0000256" key="1">
    <source>
        <dbReference type="SAM" id="Phobius"/>
    </source>
</evidence>
<feature type="transmembrane region" description="Helical" evidence="1">
    <location>
        <begin position="176"/>
        <end position="201"/>
    </location>
</feature>
<keyword evidence="1" id="KW-0812">Transmembrane</keyword>
<comment type="caution">
    <text evidence="2">The sequence shown here is derived from an EMBL/GenBank/DDBJ whole genome shotgun (WGS) entry which is preliminary data.</text>
</comment>
<feature type="transmembrane region" description="Helical" evidence="1">
    <location>
        <begin position="149"/>
        <end position="170"/>
    </location>
</feature>
<organism evidence="2 3">
    <name type="scientific">Paenibacillus nanensis</name>
    <dbReference type="NCBI Taxonomy" id="393251"/>
    <lineage>
        <taxon>Bacteria</taxon>
        <taxon>Bacillati</taxon>
        <taxon>Bacillota</taxon>
        <taxon>Bacilli</taxon>
        <taxon>Bacillales</taxon>
        <taxon>Paenibacillaceae</taxon>
        <taxon>Paenibacillus</taxon>
    </lineage>
</organism>
<protein>
    <submittedName>
        <fullName evidence="2">Uncharacterized protein</fullName>
    </submittedName>
</protein>
<keyword evidence="1" id="KW-0472">Membrane</keyword>
<reference evidence="2 3" key="1">
    <citation type="submission" date="2018-09" db="EMBL/GenBank/DDBJ databases">
        <title>Paenibacillus aracenensis nov. sp. isolated from a cave in southern Spain.</title>
        <authorList>
            <person name="Jurado V."/>
            <person name="Gutierrez-Patricio S."/>
            <person name="Gonzalez-Pimentel J.L."/>
            <person name="Miller A.Z."/>
            <person name="Laiz L."/>
            <person name="Saiz-Jimenez C."/>
        </authorList>
    </citation>
    <scope>NUCLEOTIDE SEQUENCE [LARGE SCALE GENOMIC DNA]</scope>
    <source>
        <strain evidence="2 3">DSM 22867</strain>
    </source>
</reference>
<feature type="transmembrane region" description="Helical" evidence="1">
    <location>
        <begin position="12"/>
        <end position="31"/>
    </location>
</feature>